<organism evidence="10 11">
    <name type="scientific">Vibrio rumoiensis 1S-45</name>
    <dbReference type="NCBI Taxonomy" id="1188252"/>
    <lineage>
        <taxon>Bacteria</taxon>
        <taxon>Pseudomonadati</taxon>
        <taxon>Pseudomonadota</taxon>
        <taxon>Gammaproteobacteria</taxon>
        <taxon>Vibrionales</taxon>
        <taxon>Vibrionaceae</taxon>
        <taxon>Vibrio</taxon>
    </lineage>
</organism>
<dbReference type="Pfam" id="PF00873">
    <property type="entry name" value="ACR_tran"/>
    <property type="match status" value="1"/>
</dbReference>
<dbReference type="Gene3D" id="3.30.70.1430">
    <property type="entry name" value="Multidrug efflux transporter AcrB pore domain"/>
    <property type="match status" value="2"/>
</dbReference>
<protein>
    <recommendedName>
        <fullName evidence="9">Efflux pump membrane transporter</fullName>
    </recommendedName>
</protein>
<dbReference type="SUPFAM" id="SSF82866">
    <property type="entry name" value="Multidrug efflux transporter AcrB transmembrane domain"/>
    <property type="match status" value="2"/>
</dbReference>
<feature type="transmembrane region" description="Helical" evidence="9">
    <location>
        <begin position="920"/>
        <end position="944"/>
    </location>
</feature>
<dbReference type="GO" id="GO:0042910">
    <property type="term" value="F:xenobiotic transmembrane transporter activity"/>
    <property type="evidence" value="ECO:0007669"/>
    <property type="project" value="TreeGrafter"/>
</dbReference>
<dbReference type="FunFam" id="1.20.1640.10:FF:000002">
    <property type="entry name" value="Efflux pump membrane transporter"/>
    <property type="match status" value="1"/>
</dbReference>
<dbReference type="PANTHER" id="PTHR32063:SF13">
    <property type="entry name" value="MULTIDRUG EFFLUX PUMP SUBUNIT ACRB-RELATED"/>
    <property type="match status" value="1"/>
</dbReference>
<keyword evidence="7 9" id="KW-1133">Transmembrane helix</keyword>
<sequence>MARFFIDRPIFAWVIAILIMLAGALAVIKLPVQQYPTIAPPAIQVSAIYPGASAKTAENSVTQVIEQSMTGLDSLLYMSSSSSSSGSVTVTLTFALGTDPDIAQVQVQNQLQQAMSQLPSEVQQQGLSVRKTSSSFMSVIGFISTDGSMTSDDIKDYVNSHIADPVGRINGVGSVQVFGSQYAMRIWLDPAKLTSYQLTPIDVSQAIQAQNTEVTVGQLGGAPAVKGQLINATITAQNRLESTKQFENILLKVNPDGSQVRVKDVARVELNGEDMSVLARYNGKGASGLGIQLATGANAIDTQKAVDAKLSELEKTMPHGMKMVKAMDTIPFVKLSIEEVVHTLIEAIVLVFLVMYLFLQNLRATLIPTIAVPVVLLGAFGVMAALGFSINTLTMFGMVLAIGLLVDDAIVVVENVERVMAEENLPPKEATRKAMGEISGALVGVAMVLSAVFIPMAFMSGSTGAIYRQFSLTIVASMVLSVLVAMIFTPALCATMLKQSHGEKTTGFFGWFNRSFNRSSEKYTSGVGKILKRPKRIFIIYLAMLPLIGWLFTSIPASFLPDEDQGNFMVMVQLPSGATLERTEKVMNDVREYFATEEKDDVDAFFQVSGYSFVGQSQNAGMGFVSLKDWSERTNPSQDVNAIIGRAMKHFSQNKEGVIFAINPPAIRELGQATGFDFFLEDRAGLGHEKLMQARNMLLQKAAQDPALQKVRPNGLEDTAQFFIDLDYEKAKALDVSIDDINNTLSIAWGSSYVNDFIDNGRIKRVYVQGDAPYRMTPDDLDNWYVRNGQGKMVPFNAFSHMHWGTGSPNLQRYNGNSAVEVLGEAKAGYSTGDAMDAIERIAKTLPDGVAVSWTGMSYQERLSGSQAPMLYAISMVVVFLSLAALYESWSVPMAVMLVVPLGVLGALGATLMRGLENDVYLQVGLLTTIGLSAKNAILIVEFAKDLYDKGMGLVEATMEACRMRLRPILMTSLAFILGVLPLATSTGAGANSRHAIGTAVIGGMFTATFLAIFFVPLFYVGVMKIFGKKREEEPEKAEADKALESK</sequence>
<proteinExistence type="inferred from homology"/>
<dbReference type="SUPFAM" id="SSF82693">
    <property type="entry name" value="Multidrug efflux transporter AcrB pore domain, PN1, PN2, PC1 and PC2 subdomains"/>
    <property type="match status" value="4"/>
</dbReference>
<dbReference type="PRINTS" id="PR00702">
    <property type="entry name" value="ACRIFLAVINRP"/>
</dbReference>
<comment type="subcellular location">
    <subcellularLocation>
        <location evidence="1 9">Cell inner membrane</location>
        <topology evidence="1 9">Multi-pass membrane protein</topology>
    </subcellularLocation>
</comment>
<feature type="transmembrane region" description="Helical" evidence="9">
    <location>
        <begin position="870"/>
        <end position="887"/>
    </location>
</feature>
<comment type="caution">
    <text evidence="9">Lacks conserved residue(s) required for the propagation of feature annotation.</text>
</comment>
<reference evidence="10 11" key="1">
    <citation type="journal article" date="2012" name="Science">
        <title>Ecological populations of bacteria act as socially cohesive units of antibiotic production and resistance.</title>
        <authorList>
            <person name="Cordero O.X."/>
            <person name="Wildschutte H."/>
            <person name="Kirkup B."/>
            <person name="Proehl S."/>
            <person name="Ngo L."/>
            <person name="Hussain F."/>
            <person name="Le Roux F."/>
            <person name="Mincer T."/>
            <person name="Polz M.F."/>
        </authorList>
    </citation>
    <scope>NUCLEOTIDE SEQUENCE [LARGE SCALE GENOMIC DNA]</scope>
    <source>
        <strain evidence="10 11">1S-45</strain>
    </source>
</reference>
<dbReference type="InterPro" id="IPR027463">
    <property type="entry name" value="AcrB_DN_DC_subdom"/>
</dbReference>
<dbReference type="Gene3D" id="3.30.70.1440">
    <property type="entry name" value="Multidrug efflux transporter AcrB pore domain"/>
    <property type="match status" value="1"/>
</dbReference>
<keyword evidence="6 9" id="KW-0812">Transmembrane</keyword>
<evidence type="ECO:0000256" key="4">
    <source>
        <dbReference type="ARBA" id="ARBA00022475"/>
    </source>
</evidence>
<name>A0A1E5E1C7_9VIBR</name>
<keyword evidence="4" id="KW-1003">Cell membrane</keyword>
<dbReference type="FunFam" id="1.20.1640.10:FF:000001">
    <property type="entry name" value="Efflux pump membrane transporter"/>
    <property type="match status" value="1"/>
</dbReference>
<feature type="transmembrane region" description="Helical" evidence="9">
    <location>
        <begin position="394"/>
        <end position="413"/>
    </location>
</feature>
<dbReference type="Gene3D" id="1.20.1640.10">
    <property type="entry name" value="Multidrug efflux transporter AcrB transmembrane domain"/>
    <property type="match status" value="2"/>
</dbReference>
<dbReference type="STRING" id="1188252.A1QC_02595"/>
<dbReference type="FunFam" id="3.30.2090.10:FF:000002">
    <property type="entry name" value="Efflux pump membrane transporter"/>
    <property type="match status" value="1"/>
</dbReference>
<accession>A0A1E5E1C7</accession>
<comment type="similarity">
    <text evidence="2 9">Belongs to the resistance-nodulation-cell division (RND) (TC 2.A.6) family.</text>
</comment>
<dbReference type="NCBIfam" id="TIGR00915">
    <property type="entry name" value="2A0602"/>
    <property type="match status" value="1"/>
</dbReference>
<feature type="transmembrane region" description="Helical" evidence="9">
    <location>
        <begin position="366"/>
        <end position="388"/>
    </location>
</feature>
<dbReference type="RefSeq" id="WP_017026010.1">
    <property type="nucleotide sequence ID" value="NZ_AJYK02000082.1"/>
</dbReference>
<feature type="transmembrane region" description="Helical" evidence="9">
    <location>
        <begin position="538"/>
        <end position="560"/>
    </location>
</feature>
<dbReference type="Gene3D" id="3.30.2090.10">
    <property type="entry name" value="Multidrug efflux transporter AcrB TolC docking domain, DN and DC subdomains"/>
    <property type="match status" value="2"/>
</dbReference>
<dbReference type="eggNOG" id="COG0841">
    <property type="taxonomic scope" value="Bacteria"/>
</dbReference>
<keyword evidence="8 9" id="KW-0472">Membrane</keyword>
<evidence type="ECO:0000256" key="2">
    <source>
        <dbReference type="ARBA" id="ARBA00010942"/>
    </source>
</evidence>
<evidence type="ECO:0000256" key="5">
    <source>
        <dbReference type="ARBA" id="ARBA00022519"/>
    </source>
</evidence>
<dbReference type="GO" id="GO:0005886">
    <property type="term" value="C:plasma membrane"/>
    <property type="evidence" value="ECO:0007669"/>
    <property type="project" value="UniProtKB-SubCell"/>
</dbReference>
<evidence type="ECO:0000256" key="9">
    <source>
        <dbReference type="RuleBase" id="RU364070"/>
    </source>
</evidence>
<dbReference type="AlphaFoldDB" id="A0A1E5E1C7"/>
<evidence type="ECO:0000313" key="10">
    <source>
        <dbReference type="EMBL" id="OEF24058.1"/>
    </source>
</evidence>
<dbReference type="PANTHER" id="PTHR32063">
    <property type="match status" value="1"/>
</dbReference>
<dbReference type="FunFam" id="3.30.2090.10:FF:000001">
    <property type="entry name" value="Efflux pump membrane transporter"/>
    <property type="match status" value="1"/>
</dbReference>
<gene>
    <name evidence="10" type="ORF">A1QC_02595</name>
</gene>
<dbReference type="GO" id="GO:0009636">
    <property type="term" value="P:response to toxic substance"/>
    <property type="evidence" value="ECO:0007669"/>
    <property type="project" value="UniProtKB-ARBA"/>
</dbReference>
<dbReference type="GO" id="GO:0015562">
    <property type="term" value="F:efflux transmembrane transporter activity"/>
    <property type="evidence" value="ECO:0007669"/>
    <property type="project" value="InterPro"/>
</dbReference>
<dbReference type="NCBIfam" id="NF000282">
    <property type="entry name" value="RND_permease_1"/>
    <property type="match status" value="1"/>
</dbReference>
<dbReference type="OrthoDB" id="9757904at2"/>
<feature type="transmembrane region" description="Helical" evidence="9">
    <location>
        <begin position="434"/>
        <end position="458"/>
    </location>
</feature>
<dbReference type="InterPro" id="IPR001036">
    <property type="entry name" value="Acrflvin-R"/>
</dbReference>
<evidence type="ECO:0000256" key="8">
    <source>
        <dbReference type="ARBA" id="ARBA00023136"/>
    </source>
</evidence>
<comment type="caution">
    <text evidence="10">The sequence shown here is derived from an EMBL/GenBank/DDBJ whole genome shotgun (WGS) entry which is preliminary data.</text>
</comment>
<evidence type="ECO:0000256" key="7">
    <source>
        <dbReference type="ARBA" id="ARBA00022989"/>
    </source>
</evidence>
<feature type="transmembrane region" description="Helical" evidence="9">
    <location>
        <begin position="996"/>
        <end position="1021"/>
    </location>
</feature>
<keyword evidence="5 9" id="KW-0997">Cell inner membrane</keyword>
<dbReference type="InterPro" id="IPR004764">
    <property type="entry name" value="MdtF-like"/>
</dbReference>
<dbReference type="FunFam" id="3.30.70.1430:FF:000002">
    <property type="entry name" value="Efflux pump membrane transporter"/>
    <property type="match status" value="1"/>
</dbReference>
<dbReference type="EMBL" id="AJYK02000082">
    <property type="protein sequence ID" value="OEF24058.1"/>
    <property type="molecule type" value="Genomic_DNA"/>
</dbReference>
<evidence type="ECO:0000256" key="1">
    <source>
        <dbReference type="ARBA" id="ARBA00004429"/>
    </source>
</evidence>
<dbReference type="FunFam" id="3.30.70.1430:FF:000001">
    <property type="entry name" value="Efflux pump membrane transporter"/>
    <property type="match status" value="1"/>
</dbReference>
<feature type="transmembrane region" description="Helical" evidence="9">
    <location>
        <begin position="894"/>
        <end position="914"/>
    </location>
</feature>
<feature type="transmembrane region" description="Helical" evidence="9">
    <location>
        <begin position="470"/>
        <end position="494"/>
    </location>
</feature>
<dbReference type="SUPFAM" id="SSF82714">
    <property type="entry name" value="Multidrug efflux transporter AcrB TolC docking domain, DN and DC subdomains"/>
    <property type="match status" value="2"/>
</dbReference>
<dbReference type="Proteomes" id="UP000094070">
    <property type="component" value="Unassembled WGS sequence"/>
</dbReference>
<feature type="transmembrane region" description="Helical" evidence="9">
    <location>
        <begin position="340"/>
        <end position="359"/>
    </location>
</feature>
<feature type="transmembrane region" description="Helical" evidence="9">
    <location>
        <begin position="965"/>
        <end position="984"/>
    </location>
</feature>
<evidence type="ECO:0000256" key="3">
    <source>
        <dbReference type="ARBA" id="ARBA00022448"/>
    </source>
</evidence>
<keyword evidence="3 9" id="KW-0813">Transport</keyword>
<evidence type="ECO:0000256" key="6">
    <source>
        <dbReference type="ARBA" id="ARBA00022692"/>
    </source>
</evidence>
<evidence type="ECO:0000313" key="11">
    <source>
        <dbReference type="Proteomes" id="UP000094070"/>
    </source>
</evidence>
<dbReference type="Gene3D" id="3.30.70.1320">
    <property type="entry name" value="Multidrug efflux transporter AcrB pore domain like"/>
    <property type="match status" value="1"/>
</dbReference>
<keyword evidence="11" id="KW-1185">Reference proteome</keyword>